<protein>
    <submittedName>
        <fullName evidence="2">Uncharacterized protein</fullName>
    </submittedName>
</protein>
<feature type="compositionally biased region" description="Polar residues" evidence="1">
    <location>
        <begin position="61"/>
        <end position="88"/>
    </location>
</feature>
<dbReference type="RefSeq" id="WP_015018673.1">
    <property type="nucleotide sequence ID" value="NC_018719.1"/>
</dbReference>
<evidence type="ECO:0000313" key="2">
    <source>
        <dbReference type="EMBL" id="AFU58136.1"/>
    </source>
</evidence>
<evidence type="ECO:0000256" key="1">
    <source>
        <dbReference type="SAM" id="MobiDB-lite"/>
    </source>
</evidence>
<organism evidence="2 3">
    <name type="scientific">Nitrososphaera gargensis (strain Ga9.2)</name>
    <dbReference type="NCBI Taxonomy" id="1237085"/>
    <lineage>
        <taxon>Archaea</taxon>
        <taxon>Nitrososphaerota</taxon>
        <taxon>Nitrososphaeria</taxon>
        <taxon>Nitrososphaerales</taxon>
        <taxon>Nitrososphaeraceae</taxon>
        <taxon>Nitrososphaera</taxon>
    </lineage>
</organism>
<dbReference type="AlphaFoldDB" id="K0I9Y2"/>
<dbReference type="KEGG" id="nga:Ngar_c11960"/>
<accession>K0I9Y2</accession>
<feature type="compositionally biased region" description="Basic and acidic residues" evidence="1">
    <location>
        <begin position="29"/>
        <end position="38"/>
    </location>
</feature>
<dbReference type="Proteomes" id="UP000008037">
    <property type="component" value="Chromosome"/>
</dbReference>
<dbReference type="EMBL" id="CP002408">
    <property type="protein sequence ID" value="AFU58136.1"/>
    <property type="molecule type" value="Genomic_DNA"/>
</dbReference>
<dbReference type="HOGENOM" id="CLU_2140280_0_0_2"/>
<proteinExistence type="predicted"/>
<feature type="compositionally biased region" description="Basic and acidic residues" evidence="1">
    <location>
        <begin position="90"/>
        <end position="99"/>
    </location>
</feature>
<dbReference type="GeneID" id="13797455"/>
<feature type="compositionally biased region" description="Polar residues" evidence="1">
    <location>
        <begin position="103"/>
        <end position="112"/>
    </location>
</feature>
<dbReference type="STRING" id="1237085.Ngar_c11960"/>
<reference evidence="2 3" key="1">
    <citation type="journal article" date="2012" name="Environ. Microbiol.">
        <title>The genome of the ammonia-oxidizing Candidatus Nitrososphaera gargensis: insights into metabolic versatility and environmental adaptations.</title>
        <authorList>
            <person name="Spang A."/>
            <person name="Poehlein A."/>
            <person name="Offre P."/>
            <person name="Zumbragel S."/>
            <person name="Haider S."/>
            <person name="Rychlik N."/>
            <person name="Nowka B."/>
            <person name="Schmeisser C."/>
            <person name="Lebedeva E.V."/>
            <person name="Rattei T."/>
            <person name="Bohm C."/>
            <person name="Schmid M."/>
            <person name="Galushko A."/>
            <person name="Hatzenpichler R."/>
            <person name="Weinmaier T."/>
            <person name="Daniel R."/>
            <person name="Schleper C."/>
            <person name="Spieck E."/>
            <person name="Streit W."/>
            <person name="Wagner M."/>
        </authorList>
    </citation>
    <scope>NUCLEOTIDE SEQUENCE [LARGE SCALE GENOMIC DNA]</scope>
    <source>
        <strain evidence="3">Ga9.2</strain>
    </source>
</reference>
<sequence>MSHRLEKNTDTKYHDYKEPKMSRHLSAGDYKRRQENTRSDIQSEDAESTWNIARESESNKNRGSFANEQQSVENITKQNKKSLGSSVASEIRKGKRTEETMLGSVSNPKEET</sequence>
<gene>
    <name evidence="2" type="ordered locus">Ngar_c11960</name>
</gene>
<feature type="region of interest" description="Disordered" evidence="1">
    <location>
        <begin position="1"/>
        <end position="112"/>
    </location>
</feature>
<dbReference type="InParanoid" id="K0I9Y2"/>
<evidence type="ECO:0000313" key="3">
    <source>
        <dbReference type="Proteomes" id="UP000008037"/>
    </source>
</evidence>
<feature type="compositionally biased region" description="Basic and acidic residues" evidence="1">
    <location>
        <begin position="1"/>
        <end position="21"/>
    </location>
</feature>
<name>K0I9Y2_NITGG</name>
<keyword evidence="3" id="KW-1185">Reference proteome</keyword>
<dbReference type="BioCyc" id="CNIT1237085:G1324-1194-MONOMER"/>